<sequence length="100" mass="10422">MHRGDHALVVGHVQGHAEGVGTSRAQLRHGVLPALLVPGADADTPARAPSPAAISYPIPLFAPVTSAIVFSFTTASMPALRPGTNTYSVVQKYPNDIDQP</sequence>
<organism evidence="1 2">
    <name type="scientific">Streptomyces antimycoticus</name>
    <dbReference type="NCBI Taxonomy" id="68175"/>
    <lineage>
        <taxon>Bacteria</taxon>
        <taxon>Bacillati</taxon>
        <taxon>Actinomycetota</taxon>
        <taxon>Actinomycetes</taxon>
        <taxon>Kitasatosporales</taxon>
        <taxon>Streptomycetaceae</taxon>
        <taxon>Streptomyces</taxon>
        <taxon>Streptomyces violaceusniger group</taxon>
    </lineage>
</organism>
<comment type="caution">
    <text evidence="1">The sequence shown here is derived from an EMBL/GenBank/DDBJ whole genome shotgun (WGS) entry which is preliminary data.</text>
</comment>
<proteinExistence type="predicted"/>
<dbReference type="EMBL" id="BJHV01000001">
    <property type="protein sequence ID" value="GDY41415.1"/>
    <property type="molecule type" value="Genomic_DNA"/>
</dbReference>
<name>A0A4D4JXL2_9ACTN</name>
<dbReference type="Proteomes" id="UP000299290">
    <property type="component" value="Unassembled WGS sequence"/>
</dbReference>
<evidence type="ECO:0000313" key="2">
    <source>
        <dbReference type="Proteomes" id="UP000299290"/>
    </source>
</evidence>
<protein>
    <submittedName>
        <fullName evidence="1">Uncharacterized protein</fullName>
    </submittedName>
</protein>
<keyword evidence="2" id="KW-1185">Reference proteome</keyword>
<reference evidence="1 2" key="1">
    <citation type="journal article" date="2020" name="Int. J. Syst. Evol. Microbiol.">
        <title>Reclassification of Streptomyces castelarensis and Streptomyces sporoclivatus as later heterotypic synonyms of Streptomyces antimycoticus.</title>
        <authorList>
            <person name="Komaki H."/>
            <person name="Tamura T."/>
        </authorList>
    </citation>
    <scope>NUCLEOTIDE SEQUENCE [LARGE SCALE GENOMIC DNA]</scope>
    <source>
        <strain evidence="1 2">NBRC 12839</strain>
    </source>
</reference>
<accession>A0A4D4JXL2</accession>
<gene>
    <name evidence="1" type="ORF">SANT12839_022970</name>
</gene>
<dbReference type="AlphaFoldDB" id="A0A4D4JXL2"/>
<evidence type="ECO:0000313" key="1">
    <source>
        <dbReference type="EMBL" id="GDY41415.1"/>
    </source>
</evidence>